<dbReference type="OrthoDB" id="9757990at2"/>
<dbReference type="InterPro" id="IPR005467">
    <property type="entry name" value="His_kinase_dom"/>
</dbReference>
<dbReference type="PROSITE" id="PS50109">
    <property type="entry name" value="HIS_KIN"/>
    <property type="match status" value="1"/>
</dbReference>
<dbReference type="InterPro" id="IPR035965">
    <property type="entry name" value="PAS-like_dom_sf"/>
</dbReference>
<dbReference type="PANTHER" id="PTHR43711">
    <property type="entry name" value="TWO-COMPONENT HISTIDINE KINASE"/>
    <property type="match status" value="1"/>
</dbReference>
<dbReference type="SMART" id="SM00091">
    <property type="entry name" value="PAS"/>
    <property type="match status" value="2"/>
</dbReference>
<dbReference type="InterPro" id="IPR013655">
    <property type="entry name" value="PAS_fold_3"/>
</dbReference>
<dbReference type="SUPFAM" id="SSF47384">
    <property type="entry name" value="Homodimeric domain of signal transducing histidine kinase"/>
    <property type="match status" value="1"/>
</dbReference>
<dbReference type="EMBL" id="VKKY01000003">
    <property type="protein sequence ID" value="KAA3437076.1"/>
    <property type="molecule type" value="Genomic_DNA"/>
</dbReference>
<feature type="domain" description="Histidine kinase" evidence="7">
    <location>
        <begin position="146"/>
        <end position="364"/>
    </location>
</feature>
<dbReference type="InterPro" id="IPR003594">
    <property type="entry name" value="HATPase_dom"/>
</dbReference>
<dbReference type="Gene3D" id="3.30.450.20">
    <property type="entry name" value="PAS domain"/>
    <property type="match status" value="1"/>
</dbReference>
<evidence type="ECO:0000259" key="8">
    <source>
        <dbReference type="PROSITE" id="PS50112"/>
    </source>
</evidence>
<evidence type="ECO:0000256" key="6">
    <source>
        <dbReference type="ARBA" id="ARBA00023012"/>
    </source>
</evidence>
<dbReference type="InterPro" id="IPR000014">
    <property type="entry name" value="PAS"/>
</dbReference>
<organism evidence="9 10">
    <name type="scientific">Rufibacter hautae</name>
    <dbReference type="NCBI Taxonomy" id="2595005"/>
    <lineage>
        <taxon>Bacteria</taxon>
        <taxon>Pseudomonadati</taxon>
        <taxon>Bacteroidota</taxon>
        <taxon>Cytophagia</taxon>
        <taxon>Cytophagales</taxon>
        <taxon>Hymenobacteraceae</taxon>
        <taxon>Rufibacter</taxon>
    </lineage>
</organism>
<dbReference type="CDD" id="cd00075">
    <property type="entry name" value="HATPase"/>
    <property type="match status" value="1"/>
</dbReference>
<evidence type="ECO:0000256" key="1">
    <source>
        <dbReference type="ARBA" id="ARBA00000085"/>
    </source>
</evidence>
<dbReference type="PRINTS" id="PR00344">
    <property type="entry name" value="BCTRLSENSOR"/>
</dbReference>
<dbReference type="PROSITE" id="PS50112">
    <property type="entry name" value="PAS"/>
    <property type="match status" value="1"/>
</dbReference>
<dbReference type="Gene3D" id="3.30.565.10">
    <property type="entry name" value="Histidine kinase-like ATPase, C-terminal domain"/>
    <property type="match status" value="1"/>
</dbReference>
<evidence type="ECO:0000313" key="10">
    <source>
        <dbReference type="Proteomes" id="UP000324133"/>
    </source>
</evidence>
<proteinExistence type="predicted"/>
<dbReference type="AlphaFoldDB" id="A0A5B6TA59"/>
<dbReference type="GO" id="GO:0000155">
    <property type="term" value="F:phosphorelay sensor kinase activity"/>
    <property type="evidence" value="ECO:0007669"/>
    <property type="project" value="InterPro"/>
</dbReference>
<dbReference type="EC" id="2.7.13.3" evidence="2"/>
<dbReference type="Proteomes" id="UP000324133">
    <property type="component" value="Unassembled WGS sequence"/>
</dbReference>
<sequence>MENTLPVSHAALLERTAETFHQAYFIYHCGKHQMQYLNQAFREVVGLSREEALADASRLLQQVHPDDHSFLMEQYQKLQGKGTQKGIEVRLVLPGQNLKWVCLSVTVLEEAGERYLCGFAEDVTLRKEYQNNILKFNSKKNSTLEILSHDLAAPFQNIQGMMGMLETEIESASPATVELMDYIKENAKKGSDMIRDFVDNEFLESSQVVLHKERVNIIQKLTIMMDNYQHLGGALLEKNFVAQLPSEPVYVYLDVMKFMQALNNLVSNAIKFTNDTGTITTSLENLDNSVIIKISDDGIGIPEHLQPVLFDKFTKARREGLHGEKSVGLGMSIIKNIVELHKGNIWFESHEGQGSTFFVEVPKA</sequence>
<dbReference type="InterPro" id="IPR050736">
    <property type="entry name" value="Sensor_HK_Regulatory"/>
</dbReference>
<comment type="caution">
    <text evidence="9">The sequence shown here is derived from an EMBL/GenBank/DDBJ whole genome shotgun (WGS) entry which is preliminary data.</text>
</comment>
<dbReference type="CDD" id="cd00130">
    <property type="entry name" value="PAS"/>
    <property type="match status" value="1"/>
</dbReference>
<keyword evidence="3" id="KW-0597">Phosphoprotein</keyword>
<dbReference type="FunFam" id="3.30.565.10:FF:000006">
    <property type="entry name" value="Sensor histidine kinase WalK"/>
    <property type="match status" value="1"/>
</dbReference>
<dbReference type="SUPFAM" id="SSF55874">
    <property type="entry name" value="ATPase domain of HSP90 chaperone/DNA topoisomerase II/histidine kinase"/>
    <property type="match status" value="1"/>
</dbReference>
<dbReference type="InterPro" id="IPR036890">
    <property type="entry name" value="HATPase_C_sf"/>
</dbReference>
<dbReference type="SMART" id="SM00387">
    <property type="entry name" value="HATPase_c"/>
    <property type="match status" value="1"/>
</dbReference>
<dbReference type="InterPro" id="IPR036097">
    <property type="entry name" value="HisK_dim/P_sf"/>
</dbReference>
<dbReference type="NCBIfam" id="TIGR00229">
    <property type="entry name" value="sensory_box"/>
    <property type="match status" value="1"/>
</dbReference>
<dbReference type="RefSeq" id="WP_149093017.1">
    <property type="nucleotide sequence ID" value="NZ_VKKY01000003.1"/>
</dbReference>
<dbReference type="Pfam" id="PF02518">
    <property type="entry name" value="HATPase_c"/>
    <property type="match status" value="1"/>
</dbReference>
<dbReference type="InterPro" id="IPR004358">
    <property type="entry name" value="Sig_transdc_His_kin-like_C"/>
</dbReference>
<keyword evidence="5 9" id="KW-0418">Kinase</keyword>
<dbReference type="Pfam" id="PF08447">
    <property type="entry name" value="PAS_3"/>
    <property type="match status" value="1"/>
</dbReference>
<gene>
    <name evidence="9" type="ORF">FOA19_22155</name>
</gene>
<keyword evidence="4" id="KW-0808">Transferase</keyword>
<evidence type="ECO:0000256" key="2">
    <source>
        <dbReference type="ARBA" id="ARBA00012438"/>
    </source>
</evidence>
<evidence type="ECO:0000256" key="5">
    <source>
        <dbReference type="ARBA" id="ARBA00022777"/>
    </source>
</evidence>
<protein>
    <recommendedName>
        <fullName evidence="2">histidine kinase</fullName>
        <ecNumber evidence="2">2.7.13.3</ecNumber>
    </recommendedName>
</protein>
<evidence type="ECO:0000256" key="3">
    <source>
        <dbReference type="ARBA" id="ARBA00022553"/>
    </source>
</evidence>
<dbReference type="PANTHER" id="PTHR43711:SF1">
    <property type="entry name" value="HISTIDINE KINASE 1"/>
    <property type="match status" value="1"/>
</dbReference>
<dbReference type="SUPFAM" id="SSF55785">
    <property type="entry name" value="PYP-like sensor domain (PAS domain)"/>
    <property type="match status" value="1"/>
</dbReference>
<evidence type="ECO:0000256" key="4">
    <source>
        <dbReference type="ARBA" id="ARBA00022679"/>
    </source>
</evidence>
<keyword evidence="10" id="KW-1185">Reference proteome</keyword>
<evidence type="ECO:0000259" key="7">
    <source>
        <dbReference type="PROSITE" id="PS50109"/>
    </source>
</evidence>
<keyword evidence="6" id="KW-0902">Two-component regulatory system</keyword>
<name>A0A5B6TA59_9BACT</name>
<feature type="domain" description="PAS" evidence="8">
    <location>
        <begin position="9"/>
        <end position="82"/>
    </location>
</feature>
<reference evidence="9 10" key="1">
    <citation type="submission" date="2019-07" db="EMBL/GenBank/DDBJ databases">
        <title>Rufibacter sp. nov., isolated from lake sediment.</title>
        <authorList>
            <person name="Qu J.-H."/>
        </authorList>
    </citation>
    <scope>NUCLEOTIDE SEQUENCE [LARGE SCALE GENOMIC DNA]</scope>
    <source>
        <strain evidence="9 10">NBS58-1</strain>
    </source>
</reference>
<dbReference type="Gene3D" id="1.10.287.130">
    <property type="match status" value="1"/>
</dbReference>
<evidence type="ECO:0000313" key="9">
    <source>
        <dbReference type="EMBL" id="KAA3437076.1"/>
    </source>
</evidence>
<accession>A0A5B6TA59</accession>
<comment type="catalytic activity">
    <reaction evidence="1">
        <text>ATP + protein L-histidine = ADP + protein N-phospho-L-histidine.</text>
        <dbReference type="EC" id="2.7.13.3"/>
    </reaction>
</comment>